<dbReference type="GO" id="GO:0016020">
    <property type="term" value="C:membrane"/>
    <property type="evidence" value="ECO:0007669"/>
    <property type="project" value="UniProtKB-SubCell"/>
</dbReference>
<dbReference type="Pfam" id="PF04011">
    <property type="entry name" value="LemA"/>
    <property type="match status" value="1"/>
</dbReference>
<dbReference type="PANTHER" id="PTHR34478:SF1">
    <property type="entry name" value="PROTEIN LEMA"/>
    <property type="match status" value="1"/>
</dbReference>
<protein>
    <submittedName>
        <fullName evidence="8">LemA family protein</fullName>
    </submittedName>
</protein>
<keyword evidence="4 7" id="KW-1133">Transmembrane helix</keyword>
<dbReference type="GeneID" id="90766574"/>
<dbReference type="OrthoDB" id="9804152at2"/>
<dbReference type="EMBL" id="CP036532">
    <property type="protein sequence ID" value="QBK29948.1"/>
    <property type="molecule type" value="Genomic_DNA"/>
</dbReference>
<comment type="subcellular location">
    <subcellularLocation>
        <location evidence="1">Membrane</location>
        <topology evidence="1">Single-pass membrane protein</topology>
    </subcellularLocation>
</comment>
<gene>
    <name evidence="8" type="ORF">E0E05_04635</name>
</gene>
<keyword evidence="3 7" id="KW-0812">Transmembrane</keyword>
<dbReference type="Gene3D" id="1.20.1440.20">
    <property type="entry name" value="LemA-like domain"/>
    <property type="match status" value="1"/>
</dbReference>
<keyword evidence="6" id="KW-0175">Coiled coil</keyword>
<feature type="transmembrane region" description="Helical" evidence="7">
    <location>
        <begin position="6"/>
        <end position="26"/>
    </location>
</feature>
<feature type="coiled-coil region" evidence="6">
    <location>
        <begin position="113"/>
        <end position="140"/>
    </location>
</feature>
<accession>A0A4V1A3Q6</accession>
<evidence type="ECO:0000256" key="5">
    <source>
        <dbReference type="ARBA" id="ARBA00023136"/>
    </source>
</evidence>
<evidence type="ECO:0000256" key="3">
    <source>
        <dbReference type="ARBA" id="ARBA00022692"/>
    </source>
</evidence>
<dbReference type="KEGG" id="rpod:E0E05_04635"/>
<evidence type="ECO:0000313" key="9">
    <source>
        <dbReference type="Proteomes" id="UP000293719"/>
    </source>
</evidence>
<keyword evidence="9" id="KW-1185">Reference proteome</keyword>
<proteinExistence type="inferred from homology"/>
<evidence type="ECO:0000256" key="2">
    <source>
        <dbReference type="ARBA" id="ARBA00008854"/>
    </source>
</evidence>
<reference evidence="8 9" key="1">
    <citation type="journal article" date="2017" name="Int. J. Syst. Evol. Microbiol.">
        <title>Roseitalea porphyridii gen. nov., sp. nov., isolated from a red alga, and reclassification of Hoeflea suaedae Chung et al. 2013 as Pseudohoeflea suaedae gen. nov., comb. nov.</title>
        <authorList>
            <person name="Hyeon J.W."/>
            <person name="Jeong S.E."/>
            <person name="Baek K."/>
            <person name="Jeon C.O."/>
        </authorList>
    </citation>
    <scope>NUCLEOTIDE SEQUENCE [LARGE SCALE GENOMIC DNA]</scope>
    <source>
        <strain evidence="8 9">MA7-20</strain>
    </source>
</reference>
<organism evidence="8 9">
    <name type="scientific">Roseitalea porphyridii</name>
    <dbReference type="NCBI Taxonomy" id="1852022"/>
    <lineage>
        <taxon>Bacteria</taxon>
        <taxon>Pseudomonadati</taxon>
        <taxon>Pseudomonadota</taxon>
        <taxon>Alphaproteobacteria</taxon>
        <taxon>Hyphomicrobiales</taxon>
        <taxon>Ahrensiaceae</taxon>
        <taxon>Roseitalea</taxon>
    </lineage>
</organism>
<keyword evidence="5 7" id="KW-0472">Membrane</keyword>
<comment type="similarity">
    <text evidence="2">Belongs to the LemA family.</text>
</comment>
<dbReference type="SUPFAM" id="SSF140478">
    <property type="entry name" value="LemA-like"/>
    <property type="match status" value="1"/>
</dbReference>
<evidence type="ECO:0000256" key="6">
    <source>
        <dbReference type="SAM" id="Coils"/>
    </source>
</evidence>
<sequence length="189" mass="20912">MFGGGTITAIIIVAVAIYAIVIYNALVRARQMVQEAWSGIDVQLKRRADLIPNLVETVKGYAGHEKETLERVTEMRTRAQNVPSDDVAGRAAAEGLLSQALGRLFAVAESYPDLKANQNFAELQEALETVEREIQMARRYYNGSARELNVKVESFPSNLVAKSFNFVQADYFELEDPGDRAVPQVAFGN</sequence>
<evidence type="ECO:0000256" key="7">
    <source>
        <dbReference type="SAM" id="Phobius"/>
    </source>
</evidence>
<name>A0A4V1A3Q6_9HYPH</name>
<dbReference type="Proteomes" id="UP000293719">
    <property type="component" value="Chromosome"/>
</dbReference>
<evidence type="ECO:0000256" key="1">
    <source>
        <dbReference type="ARBA" id="ARBA00004167"/>
    </source>
</evidence>
<dbReference type="RefSeq" id="WP_131615655.1">
    <property type="nucleotide sequence ID" value="NZ_CP036532.1"/>
</dbReference>
<dbReference type="AlphaFoldDB" id="A0A4V1A3Q6"/>
<evidence type="ECO:0000256" key="4">
    <source>
        <dbReference type="ARBA" id="ARBA00022989"/>
    </source>
</evidence>
<evidence type="ECO:0000313" key="8">
    <source>
        <dbReference type="EMBL" id="QBK29948.1"/>
    </source>
</evidence>
<dbReference type="PANTHER" id="PTHR34478">
    <property type="entry name" value="PROTEIN LEMA"/>
    <property type="match status" value="1"/>
</dbReference>
<dbReference type="InterPro" id="IPR023353">
    <property type="entry name" value="LemA-like_dom_sf"/>
</dbReference>
<dbReference type="InterPro" id="IPR007156">
    <property type="entry name" value="MamQ_LemA"/>
</dbReference>